<accession>A0A2M9HT71</accession>
<protein>
    <recommendedName>
        <fullName evidence="3">Phage associated protein</fullName>
    </recommendedName>
</protein>
<dbReference type="AlphaFoldDB" id="A0A2M9HT71"/>
<name>A0A2M9HT71_9BIFI</name>
<comment type="caution">
    <text evidence="1">The sequence shown here is derived from an EMBL/GenBank/DDBJ whole genome shotgun (WGS) entry which is preliminary data.</text>
</comment>
<organism evidence="1 2">
    <name type="scientific">Bifidobacterium scaligerum</name>
    <dbReference type="NCBI Taxonomy" id="2052656"/>
    <lineage>
        <taxon>Bacteria</taxon>
        <taxon>Bacillati</taxon>
        <taxon>Actinomycetota</taxon>
        <taxon>Actinomycetes</taxon>
        <taxon>Bifidobacteriales</taxon>
        <taxon>Bifidobacteriaceae</taxon>
        <taxon>Bifidobacterium</taxon>
    </lineage>
</organism>
<reference evidence="1 2" key="1">
    <citation type="submission" date="2017-11" db="EMBL/GenBank/DDBJ databases">
        <title>Draft genome sequences of strains TRE 1, TRE D, TRE H and TRI 7, isolated from tamarins, belonging to four potential novel Bifidobacterium species.</title>
        <authorList>
            <person name="Mattarelli P."/>
            <person name="Modesto M."/>
            <person name="Bonetti A."/>
            <person name="Puglisi E."/>
            <person name="Morelli L."/>
        </authorList>
    </citation>
    <scope>NUCLEOTIDE SEQUENCE [LARGE SCALE GENOMIC DNA]</scope>
    <source>
        <strain evidence="2">TRED</strain>
    </source>
</reference>
<dbReference type="Proteomes" id="UP000228755">
    <property type="component" value="Unassembled WGS sequence"/>
</dbReference>
<keyword evidence="2" id="KW-1185">Reference proteome</keyword>
<dbReference type="OrthoDB" id="3233147at2"/>
<gene>
    <name evidence="1" type="ORF">CUU80_02410</name>
</gene>
<sequence>MSIPRFKPASLKQLRSYANSLMTDECRIVRKGEPHTDADGVVSIPETTVYEGRCKLQTAGGVASENTEGGIAQAMNAVIPQWSLYLHLPYGTAGVQSGDIAVISGAGDGNLTGRRLRLVNLQSEKTHATAQRWNVKET</sequence>
<dbReference type="RefSeq" id="WP_100495777.1">
    <property type="nucleotide sequence ID" value="NZ_PGLQ01000001.1"/>
</dbReference>
<evidence type="ECO:0008006" key="3">
    <source>
        <dbReference type="Google" id="ProtNLM"/>
    </source>
</evidence>
<proteinExistence type="predicted"/>
<dbReference type="Pfam" id="PF19586">
    <property type="entry name" value="DUF6093"/>
    <property type="match status" value="1"/>
</dbReference>
<evidence type="ECO:0000313" key="2">
    <source>
        <dbReference type="Proteomes" id="UP000228755"/>
    </source>
</evidence>
<dbReference type="EMBL" id="PGLQ01000001">
    <property type="protein sequence ID" value="PJM80007.1"/>
    <property type="molecule type" value="Genomic_DNA"/>
</dbReference>
<dbReference type="InterPro" id="IPR046075">
    <property type="entry name" value="DUF6093"/>
</dbReference>
<evidence type="ECO:0000313" key="1">
    <source>
        <dbReference type="EMBL" id="PJM80007.1"/>
    </source>
</evidence>